<evidence type="ECO:0000313" key="2">
    <source>
        <dbReference type="EMBL" id="HDR46554.1"/>
    </source>
</evidence>
<feature type="domain" description="Radical SAM" evidence="1">
    <location>
        <begin position="46"/>
        <end position="194"/>
    </location>
</feature>
<dbReference type="AlphaFoldDB" id="A0A831LQ70"/>
<dbReference type="PANTHER" id="PTHR42731:SF5">
    <property type="entry name" value="RADICAL SAM DOMAIN PROTEIN"/>
    <property type="match status" value="1"/>
</dbReference>
<dbReference type="Proteomes" id="UP000886162">
    <property type="component" value="Unassembled WGS sequence"/>
</dbReference>
<dbReference type="InterPro" id="IPR045784">
    <property type="entry name" value="Radical_SAM_N2"/>
</dbReference>
<gene>
    <name evidence="2" type="ORF">ENN94_02525</name>
</gene>
<dbReference type="Pfam" id="PF19864">
    <property type="entry name" value="Radical_SAM_N2"/>
    <property type="match status" value="1"/>
</dbReference>
<sequence>MSRRLLDKARRRLAAESGVRANPWGGRLAVALVYPNTYHHAMSNLGFLTVYHLLNQRDDVLCERFFLPDAEDLKEHRNTGYPLFSLESGRFLDEFDLIAFSLSFENDYLHLPTIFELGRLPWRSHERDERSPLLLAGGICAFLNPEPLADVMDLFAVGEAEPILPSLLETLQENTGDRAELLVRLAQQPGLYVPTLYEAIYDQGGQFSGHRPLADIPARVERQYLSDLNQSPSLSFVLTPETEFGEMFLSEISRGCSRGCRFCAAGYIYLPPRERSFETLREQIDTGLCHRARVGLVAAAVSDHPDAPAIQRHILERGGEVSVSSLRLDALRQE</sequence>
<name>A0A831LQ70_9BACT</name>
<dbReference type="EMBL" id="DSDO01000169">
    <property type="protein sequence ID" value="HDR46554.1"/>
    <property type="molecule type" value="Genomic_DNA"/>
</dbReference>
<organism evidence="2">
    <name type="scientific">Geoalkalibacter subterraneus</name>
    <dbReference type="NCBI Taxonomy" id="483547"/>
    <lineage>
        <taxon>Bacteria</taxon>
        <taxon>Pseudomonadati</taxon>
        <taxon>Thermodesulfobacteriota</taxon>
        <taxon>Desulfuromonadia</taxon>
        <taxon>Desulfuromonadales</taxon>
        <taxon>Geoalkalibacteraceae</taxon>
        <taxon>Geoalkalibacter</taxon>
    </lineage>
</organism>
<dbReference type="GO" id="GO:0051536">
    <property type="term" value="F:iron-sulfur cluster binding"/>
    <property type="evidence" value="ECO:0007669"/>
    <property type="project" value="InterPro"/>
</dbReference>
<dbReference type="InterPro" id="IPR058240">
    <property type="entry name" value="rSAM_sf"/>
</dbReference>
<comment type="caution">
    <text evidence="2">The sequence shown here is derived from an EMBL/GenBank/DDBJ whole genome shotgun (WGS) entry which is preliminary data.</text>
</comment>
<feature type="non-terminal residue" evidence="2">
    <location>
        <position position="334"/>
    </location>
</feature>
<dbReference type="SFLD" id="SFLDS00029">
    <property type="entry name" value="Radical_SAM"/>
    <property type="match status" value="1"/>
</dbReference>
<dbReference type="SFLD" id="SFLDG01082">
    <property type="entry name" value="B12-binding_domain_containing"/>
    <property type="match status" value="1"/>
</dbReference>
<dbReference type="InterPro" id="IPR007197">
    <property type="entry name" value="rSAM"/>
</dbReference>
<evidence type="ECO:0000259" key="1">
    <source>
        <dbReference type="Pfam" id="PF19864"/>
    </source>
</evidence>
<reference evidence="2" key="1">
    <citation type="journal article" date="2020" name="mSystems">
        <title>Genome- and Community-Level Interaction Insights into Carbon Utilization and Element Cycling Functions of Hydrothermarchaeota in Hydrothermal Sediment.</title>
        <authorList>
            <person name="Zhou Z."/>
            <person name="Liu Y."/>
            <person name="Xu W."/>
            <person name="Pan J."/>
            <person name="Luo Z.H."/>
            <person name="Li M."/>
        </authorList>
    </citation>
    <scope>NUCLEOTIDE SEQUENCE [LARGE SCALE GENOMIC DNA]</scope>
    <source>
        <strain evidence="2">SpSt-1220</strain>
    </source>
</reference>
<protein>
    <submittedName>
        <fullName evidence="2">Radical SAM protein</fullName>
    </submittedName>
</protein>
<dbReference type="SUPFAM" id="SSF102114">
    <property type="entry name" value="Radical SAM enzymes"/>
    <property type="match status" value="1"/>
</dbReference>
<proteinExistence type="predicted"/>
<dbReference type="PANTHER" id="PTHR42731">
    <property type="entry name" value="SLL1084 PROTEIN"/>
    <property type="match status" value="1"/>
</dbReference>
<accession>A0A831LQ70</accession>
<dbReference type="GO" id="GO:0003824">
    <property type="term" value="F:catalytic activity"/>
    <property type="evidence" value="ECO:0007669"/>
    <property type="project" value="InterPro"/>
</dbReference>